<evidence type="ECO:0000256" key="1">
    <source>
        <dbReference type="SAM" id="Phobius"/>
    </source>
</evidence>
<reference evidence="3" key="2">
    <citation type="journal article" date="2021" name="PeerJ">
        <title>Extensive microbial diversity within the chicken gut microbiome revealed by metagenomics and culture.</title>
        <authorList>
            <person name="Gilroy R."/>
            <person name="Ravi A."/>
            <person name="Getino M."/>
            <person name="Pursley I."/>
            <person name="Horton D.L."/>
            <person name="Alikhan N.F."/>
            <person name="Baker D."/>
            <person name="Gharbi K."/>
            <person name="Hall N."/>
            <person name="Watson M."/>
            <person name="Adriaenssens E.M."/>
            <person name="Foster-Nyarko E."/>
            <person name="Jarju S."/>
            <person name="Secka A."/>
            <person name="Antonio M."/>
            <person name="Oren A."/>
            <person name="Chaudhuri R.R."/>
            <person name="La Ragione R."/>
            <person name="Hildebrand F."/>
            <person name="Pallen M.J."/>
        </authorList>
    </citation>
    <scope>NUCLEOTIDE SEQUENCE</scope>
    <source>
        <strain evidence="3">CHK195-11698</strain>
    </source>
</reference>
<proteinExistence type="predicted"/>
<protein>
    <recommendedName>
        <fullName evidence="5">DoxX family membrane protein</fullName>
    </recommendedName>
</protein>
<keyword evidence="1" id="KW-0812">Transmembrane</keyword>
<evidence type="ECO:0008006" key="5">
    <source>
        <dbReference type="Google" id="ProtNLM"/>
    </source>
</evidence>
<accession>A0A9D1L002</accession>
<name>A0A9D1L002_9FIRM</name>
<organism evidence="3 4">
    <name type="scientific">Candidatus Fimiplasma intestinipullorum</name>
    <dbReference type="NCBI Taxonomy" id="2840825"/>
    <lineage>
        <taxon>Bacteria</taxon>
        <taxon>Bacillati</taxon>
        <taxon>Bacillota</taxon>
        <taxon>Clostridia</taxon>
        <taxon>Eubacteriales</taxon>
        <taxon>Candidatus Fimiplasma</taxon>
    </lineage>
</organism>
<keyword evidence="1" id="KW-0472">Membrane</keyword>
<keyword evidence="1" id="KW-1133">Transmembrane helix</keyword>
<comment type="caution">
    <text evidence="3">The sequence shown here is derived from an EMBL/GenBank/DDBJ whole genome shotgun (WGS) entry which is preliminary data.</text>
</comment>
<evidence type="ECO:0000256" key="2">
    <source>
        <dbReference type="SAM" id="SignalP"/>
    </source>
</evidence>
<dbReference type="Proteomes" id="UP000824175">
    <property type="component" value="Unassembled WGS sequence"/>
</dbReference>
<gene>
    <name evidence="3" type="ORF">IAD15_00540</name>
</gene>
<feature type="chain" id="PRO_5039390047" description="DoxX family membrane protein" evidence="2">
    <location>
        <begin position="25"/>
        <end position="134"/>
    </location>
</feature>
<reference evidence="3" key="1">
    <citation type="submission" date="2020-10" db="EMBL/GenBank/DDBJ databases">
        <authorList>
            <person name="Gilroy R."/>
        </authorList>
    </citation>
    <scope>NUCLEOTIDE SEQUENCE</scope>
    <source>
        <strain evidence="3">CHK195-11698</strain>
    </source>
</reference>
<sequence length="134" mass="15461">MTKKCLLLCVLIFGLCLSFERVDAKFKEVTPVSEIVDEPNGNKLDAIFAGPERTLLTLSEIGGTLLSFLGWFGTKRKYMALALIVSPVWLILLFYYQDLVHLTWLDEILFLLFFHNYFGLFSRMRKLPKEDPAH</sequence>
<feature type="transmembrane region" description="Helical" evidence="1">
    <location>
        <begin position="54"/>
        <end position="71"/>
    </location>
</feature>
<feature type="signal peptide" evidence="2">
    <location>
        <begin position="1"/>
        <end position="24"/>
    </location>
</feature>
<evidence type="ECO:0000313" key="3">
    <source>
        <dbReference type="EMBL" id="HIU12551.1"/>
    </source>
</evidence>
<evidence type="ECO:0000313" key="4">
    <source>
        <dbReference type="Proteomes" id="UP000824175"/>
    </source>
</evidence>
<dbReference type="AlphaFoldDB" id="A0A9D1L002"/>
<keyword evidence="2" id="KW-0732">Signal</keyword>
<feature type="transmembrane region" description="Helical" evidence="1">
    <location>
        <begin position="102"/>
        <end position="120"/>
    </location>
</feature>
<feature type="transmembrane region" description="Helical" evidence="1">
    <location>
        <begin position="78"/>
        <end position="96"/>
    </location>
</feature>
<dbReference type="EMBL" id="DVMJ01000004">
    <property type="protein sequence ID" value="HIU12551.1"/>
    <property type="molecule type" value="Genomic_DNA"/>
</dbReference>